<evidence type="ECO:0000313" key="10">
    <source>
        <dbReference type="Proteomes" id="UP001153737"/>
    </source>
</evidence>
<evidence type="ECO:0000256" key="4">
    <source>
        <dbReference type="ARBA" id="ARBA00022638"/>
    </source>
</evidence>
<keyword evidence="4" id="KW-0081">Bacteriolytic enzyme</keyword>
<dbReference type="GO" id="GO:0003796">
    <property type="term" value="F:lysozyme activity"/>
    <property type="evidence" value="ECO:0007669"/>
    <property type="project" value="UniProtKB-EC"/>
</dbReference>
<dbReference type="EC" id="3.2.1.17" evidence="2"/>
<evidence type="ECO:0000256" key="2">
    <source>
        <dbReference type="ARBA" id="ARBA00012732"/>
    </source>
</evidence>
<accession>A0A9P0GHG4</accession>
<dbReference type="GO" id="GO:0031640">
    <property type="term" value="P:killing of cells of another organism"/>
    <property type="evidence" value="ECO:0007669"/>
    <property type="project" value="UniProtKB-KW"/>
</dbReference>
<dbReference type="PROSITE" id="PS51909">
    <property type="entry name" value="LYSOZYME_I"/>
    <property type="match status" value="1"/>
</dbReference>
<evidence type="ECO:0000256" key="8">
    <source>
        <dbReference type="SAM" id="SignalP"/>
    </source>
</evidence>
<keyword evidence="5" id="KW-0378">Hydrolase</keyword>
<evidence type="ECO:0000256" key="6">
    <source>
        <dbReference type="ARBA" id="ARBA00023295"/>
    </source>
</evidence>
<dbReference type="GO" id="GO:0042742">
    <property type="term" value="P:defense response to bacterium"/>
    <property type="evidence" value="ECO:0007669"/>
    <property type="project" value="UniProtKB-KW"/>
</dbReference>
<comment type="catalytic activity">
    <reaction evidence="1">
        <text>Hydrolysis of (1-&gt;4)-beta-linkages between N-acetylmuramic acid and N-acetyl-D-glucosamine residues in a peptidoglycan and between N-acetyl-D-glucosamine residues in chitodextrins.</text>
        <dbReference type="EC" id="3.2.1.17"/>
    </reaction>
</comment>
<name>A0A9P0GHG4_PHACE</name>
<keyword evidence="7" id="KW-1015">Disulfide bond</keyword>
<feature type="chain" id="PRO_5040315278" description="lysozyme" evidence="8">
    <location>
        <begin position="23"/>
        <end position="154"/>
    </location>
</feature>
<feature type="disulfide bond" evidence="7">
    <location>
        <begin position="48"/>
        <end position="53"/>
    </location>
</feature>
<dbReference type="EMBL" id="OU896707">
    <property type="protein sequence ID" value="CAH1116321.1"/>
    <property type="molecule type" value="Genomic_DNA"/>
</dbReference>
<keyword evidence="8" id="KW-0732">Signal</keyword>
<evidence type="ECO:0000256" key="3">
    <source>
        <dbReference type="ARBA" id="ARBA00022529"/>
    </source>
</evidence>
<evidence type="ECO:0000313" key="9">
    <source>
        <dbReference type="EMBL" id="CAH1116321.1"/>
    </source>
</evidence>
<dbReference type="Proteomes" id="UP001153737">
    <property type="component" value="Chromosome 1"/>
</dbReference>
<reference evidence="9" key="1">
    <citation type="submission" date="2022-01" db="EMBL/GenBank/DDBJ databases">
        <authorList>
            <person name="King R."/>
        </authorList>
    </citation>
    <scope>NUCLEOTIDE SEQUENCE</scope>
</reference>
<dbReference type="PANTHER" id="PTHR11195">
    <property type="entry name" value="DESTABILASE-RELATED"/>
    <property type="match status" value="1"/>
</dbReference>
<keyword evidence="10" id="KW-1185">Reference proteome</keyword>
<sequence>MTTYARIAVVVLLACFTSGAIAQDLPVTQQCLGCICEAISSCNTTRTCSGDVCGPFRITWAYWADSGKPTVRGESTESNSAYSNCAVDTYCSALSVQGYMSKFQQDCDGNGRIDCDDFATIHKIGGYGCKGAILPEPYGERYRQCKNIVGQYKP</sequence>
<feature type="disulfide bond" evidence="7">
    <location>
        <begin position="31"/>
        <end position="115"/>
    </location>
</feature>
<dbReference type="FunFam" id="1.10.530.10:FF:000019">
    <property type="entry name" value="lysozyme"/>
    <property type="match status" value="1"/>
</dbReference>
<organism evidence="9 10">
    <name type="scientific">Phaedon cochleariae</name>
    <name type="common">Mustard beetle</name>
    <dbReference type="NCBI Taxonomy" id="80249"/>
    <lineage>
        <taxon>Eukaryota</taxon>
        <taxon>Metazoa</taxon>
        <taxon>Ecdysozoa</taxon>
        <taxon>Arthropoda</taxon>
        <taxon>Hexapoda</taxon>
        <taxon>Insecta</taxon>
        <taxon>Pterygota</taxon>
        <taxon>Neoptera</taxon>
        <taxon>Endopterygota</taxon>
        <taxon>Coleoptera</taxon>
        <taxon>Polyphaga</taxon>
        <taxon>Cucujiformia</taxon>
        <taxon>Chrysomeloidea</taxon>
        <taxon>Chrysomelidae</taxon>
        <taxon>Chrysomelinae</taxon>
        <taxon>Chrysomelini</taxon>
        <taxon>Phaedon</taxon>
    </lineage>
</organism>
<gene>
    <name evidence="9" type="ORF">PHAECO_LOCUS491</name>
</gene>
<keyword evidence="3" id="KW-0929">Antimicrobial</keyword>
<dbReference type="OrthoDB" id="6337871at2759"/>
<dbReference type="InterPro" id="IPR008597">
    <property type="entry name" value="Invert_lysozyme"/>
</dbReference>
<dbReference type="PANTHER" id="PTHR11195:SF22">
    <property type="entry name" value="LYSOZYME"/>
    <property type="match status" value="1"/>
</dbReference>
<feature type="disulfide bond" evidence="7">
    <location>
        <begin position="85"/>
        <end position="91"/>
    </location>
</feature>
<dbReference type="Pfam" id="PF05497">
    <property type="entry name" value="Destabilase"/>
    <property type="match status" value="1"/>
</dbReference>
<protein>
    <recommendedName>
        <fullName evidence="2">lysozyme</fullName>
        <ecNumber evidence="2">3.2.1.17</ecNumber>
    </recommendedName>
</protein>
<dbReference type="AlphaFoldDB" id="A0A9P0GHG4"/>
<feature type="disulfide bond" evidence="7">
    <location>
        <begin position="36"/>
        <end position="42"/>
    </location>
</feature>
<feature type="signal peptide" evidence="8">
    <location>
        <begin position="1"/>
        <end position="22"/>
    </location>
</feature>
<evidence type="ECO:0000256" key="1">
    <source>
        <dbReference type="ARBA" id="ARBA00000632"/>
    </source>
</evidence>
<reference evidence="9" key="2">
    <citation type="submission" date="2022-10" db="EMBL/GenBank/DDBJ databases">
        <authorList>
            <consortium name="ENA_rothamsted_submissions"/>
            <consortium name="culmorum"/>
            <person name="King R."/>
        </authorList>
    </citation>
    <scope>NUCLEOTIDE SEQUENCE</scope>
</reference>
<keyword evidence="6" id="KW-0326">Glycosidase</keyword>
<evidence type="ECO:0000256" key="5">
    <source>
        <dbReference type="ARBA" id="ARBA00022801"/>
    </source>
</evidence>
<dbReference type="Gene3D" id="1.10.530.10">
    <property type="match status" value="1"/>
</dbReference>
<evidence type="ECO:0000256" key="7">
    <source>
        <dbReference type="PIRSR" id="PIRSR608597-3"/>
    </source>
</evidence>
<proteinExistence type="predicted"/>
<dbReference type="InterPro" id="IPR018247">
    <property type="entry name" value="EF_Hand_1_Ca_BS"/>
</dbReference>
<dbReference type="PROSITE" id="PS00018">
    <property type="entry name" value="EF_HAND_1"/>
    <property type="match status" value="1"/>
</dbReference>
<dbReference type="CDD" id="cd16890">
    <property type="entry name" value="lyz_i"/>
    <property type="match status" value="1"/>
</dbReference>